<feature type="coiled-coil region" evidence="2">
    <location>
        <begin position="65"/>
        <end position="194"/>
    </location>
</feature>
<sequence length="202" mass="23982">IGPYKCIDCEDGFTTRRGLSTHRTKIHGKKLKNEKDDEILDILKESVETLKKIVNEKEVLYDSHIKECREKKLELSKKLEEKEKKIDEGMNELSDLREKVRQKEEKDAQTIKEKEDLNEKIEKYLKSKSNLEVENQNFKIKMQEIELEYDQNKRYLNGQLDTCKSELRLKNSEIDSLRLEADNLNSKNIDSQKAEFMIEKRD</sequence>
<dbReference type="PROSITE" id="PS00028">
    <property type="entry name" value="ZINC_FINGER_C2H2_1"/>
    <property type="match status" value="1"/>
</dbReference>
<reference evidence="4 5" key="1">
    <citation type="journal article" date="2018" name="Sci. Rep.">
        <title>Genomic signatures of local adaptation to the degree of environmental predictability in rotifers.</title>
        <authorList>
            <person name="Franch-Gras L."/>
            <person name="Hahn C."/>
            <person name="Garcia-Roger E.M."/>
            <person name="Carmona M.J."/>
            <person name="Serra M."/>
            <person name="Gomez A."/>
        </authorList>
    </citation>
    <scope>NUCLEOTIDE SEQUENCE [LARGE SCALE GENOMIC DNA]</scope>
    <source>
        <strain evidence="4">HYR1</strain>
    </source>
</reference>
<feature type="non-terminal residue" evidence="4">
    <location>
        <position position="202"/>
    </location>
</feature>
<accession>A0A3M7PLB2</accession>
<proteinExistence type="predicted"/>
<dbReference type="GO" id="GO:0008270">
    <property type="term" value="F:zinc ion binding"/>
    <property type="evidence" value="ECO:0007669"/>
    <property type="project" value="UniProtKB-KW"/>
</dbReference>
<evidence type="ECO:0000259" key="3">
    <source>
        <dbReference type="PROSITE" id="PS50157"/>
    </source>
</evidence>
<name>A0A3M7PLB2_BRAPC</name>
<dbReference type="AlphaFoldDB" id="A0A3M7PLB2"/>
<keyword evidence="5" id="KW-1185">Reference proteome</keyword>
<evidence type="ECO:0000313" key="4">
    <source>
        <dbReference type="EMBL" id="RMZ99906.1"/>
    </source>
</evidence>
<protein>
    <recommendedName>
        <fullName evidence="3">C2H2-type domain-containing protein</fullName>
    </recommendedName>
</protein>
<organism evidence="4 5">
    <name type="scientific">Brachionus plicatilis</name>
    <name type="common">Marine rotifer</name>
    <name type="synonym">Brachionus muelleri</name>
    <dbReference type="NCBI Taxonomy" id="10195"/>
    <lineage>
        <taxon>Eukaryota</taxon>
        <taxon>Metazoa</taxon>
        <taxon>Spiralia</taxon>
        <taxon>Gnathifera</taxon>
        <taxon>Rotifera</taxon>
        <taxon>Eurotatoria</taxon>
        <taxon>Monogononta</taxon>
        <taxon>Pseudotrocha</taxon>
        <taxon>Ploima</taxon>
        <taxon>Brachionidae</taxon>
        <taxon>Brachionus</taxon>
    </lineage>
</organism>
<dbReference type="InterPro" id="IPR013087">
    <property type="entry name" value="Znf_C2H2_type"/>
</dbReference>
<evidence type="ECO:0000313" key="5">
    <source>
        <dbReference type="Proteomes" id="UP000276133"/>
    </source>
</evidence>
<comment type="caution">
    <text evidence="4">The sequence shown here is derived from an EMBL/GenBank/DDBJ whole genome shotgun (WGS) entry which is preliminary data.</text>
</comment>
<feature type="non-terminal residue" evidence="4">
    <location>
        <position position="1"/>
    </location>
</feature>
<dbReference type="EMBL" id="REGN01009999">
    <property type="protein sequence ID" value="RMZ99906.1"/>
    <property type="molecule type" value="Genomic_DNA"/>
</dbReference>
<feature type="domain" description="C2H2-type" evidence="3">
    <location>
        <begin position="4"/>
        <end position="32"/>
    </location>
</feature>
<dbReference type="PROSITE" id="PS50157">
    <property type="entry name" value="ZINC_FINGER_C2H2_2"/>
    <property type="match status" value="1"/>
</dbReference>
<gene>
    <name evidence="4" type="ORF">BpHYR1_053122</name>
</gene>
<keyword evidence="1" id="KW-0862">Zinc</keyword>
<evidence type="ECO:0000256" key="2">
    <source>
        <dbReference type="SAM" id="Coils"/>
    </source>
</evidence>
<keyword evidence="1" id="KW-0863">Zinc-finger</keyword>
<keyword evidence="2" id="KW-0175">Coiled coil</keyword>
<keyword evidence="1" id="KW-0479">Metal-binding</keyword>
<evidence type="ECO:0000256" key="1">
    <source>
        <dbReference type="PROSITE-ProRule" id="PRU00042"/>
    </source>
</evidence>
<dbReference type="Proteomes" id="UP000276133">
    <property type="component" value="Unassembled WGS sequence"/>
</dbReference>